<dbReference type="SUPFAM" id="SSF52058">
    <property type="entry name" value="L domain-like"/>
    <property type="match status" value="1"/>
</dbReference>
<organism evidence="3 4">
    <name type="scientific">Sphagnum troendelagicum</name>
    <dbReference type="NCBI Taxonomy" id="128251"/>
    <lineage>
        <taxon>Eukaryota</taxon>
        <taxon>Viridiplantae</taxon>
        <taxon>Streptophyta</taxon>
        <taxon>Embryophyta</taxon>
        <taxon>Bryophyta</taxon>
        <taxon>Sphagnophytina</taxon>
        <taxon>Sphagnopsida</taxon>
        <taxon>Sphagnales</taxon>
        <taxon>Sphagnaceae</taxon>
        <taxon>Sphagnum</taxon>
    </lineage>
</organism>
<feature type="transmembrane region" description="Helical" evidence="1">
    <location>
        <begin position="146"/>
        <end position="170"/>
    </location>
</feature>
<dbReference type="PANTHER" id="PTHR45631">
    <property type="entry name" value="OS07G0107800 PROTEIN-RELATED"/>
    <property type="match status" value="1"/>
</dbReference>
<reference evidence="3" key="1">
    <citation type="submission" date="2024-02" db="EMBL/GenBank/DDBJ databases">
        <authorList>
            <consortium name="ELIXIR-Norway"/>
            <consortium name="Elixir Norway"/>
        </authorList>
    </citation>
    <scope>NUCLEOTIDE SEQUENCE</scope>
</reference>
<keyword evidence="1" id="KW-0812">Transmembrane</keyword>
<keyword evidence="2" id="KW-0732">Signal</keyword>
<feature type="chain" id="PRO_5046930539" evidence="2">
    <location>
        <begin position="21"/>
        <end position="196"/>
    </location>
</feature>
<keyword evidence="1" id="KW-1133">Transmembrane helix</keyword>
<evidence type="ECO:0000256" key="2">
    <source>
        <dbReference type="SAM" id="SignalP"/>
    </source>
</evidence>
<dbReference type="EMBL" id="OZ019911">
    <property type="protein sequence ID" value="CAK9213740.1"/>
    <property type="molecule type" value="Genomic_DNA"/>
</dbReference>
<keyword evidence="1" id="KW-0472">Membrane</keyword>
<name>A0ABP0U638_9BRYO</name>
<feature type="transmembrane region" description="Helical" evidence="1">
    <location>
        <begin position="12"/>
        <end position="39"/>
    </location>
</feature>
<evidence type="ECO:0000313" key="4">
    <source>
        <dbReference type="Proteomes" id="UP001497512"/>
    </source>
</evidence>
<keyword evidence="4" id="KW-1185">Reference proteome</keyword>
<dbReference type="Gene3D" id="3.80.10.10">
    <property type="entry name" value="Ribonuclease Inhibitor"/>
    <property type="match status" value="1"/>
</dbReference>
<feature type="signal peptide" evidence="2">
    <location>
        <begin position="1"/>
        <end position="20"/>
    </location>
</feature>
<protein>
    <submittedName>
        <fullName evidence="3">Uncharacterized protein</fullName>
    </submittedName>
</protein>
<dbReference type="Proteomes" id="UP001497512">
    <property type="component" value="Chromosome 19"/>
</dbReference>
<gene>
    <name evidence="3" type="ORF">CSSPTR1EN2_LOCUS11930</name>
</gene>
<evidence type="ECO:0000313" key="3">
    <source>
        <dbReference type="EMBL" id="CAK9213740.1"/>
    </source>
</evidence>
<dbReference type="InterPro" id="IPR032675">
    <property type="entry name" value="LRR_dom_sf"/>
</dbReference>
<proteinExistence type="predicted"/>
<evidence type="ECO:0000256" key="1">
    <source>
        <dbReference type="SAM" id="Phobius"/>
    </source>
</evidence>
<accession>A0ABP0U638</accession>
<sequence length="196" mass="20881">MDKQMGVWTVKLLLVAVLKALVCSLYIVPGVSGIQALAIENIKLSYTNLINWTGDPCVPAPHPWVTCSTSDTGPIITGVDLSDYNLVGPISPNFGDLLNLTSLLIQNNNFSGPIPPSLISHSGAWTFVYAPGNPMLGSRTSKPTNIGIIIGPIIGGILVLVIIIGVIVYFQVQNKRGKTTKTSGNLQMMKSSHQGK</sequence>